<protein>
    <recommendedName>
        <fullName evidence="6">Bromo domain-containing protein</fullName>
    </recommendedName>
</protein>
<dbReference type="EMBL" id="CAMPGE010012479">
    <property type="protein sequence ID" value="CAI2371248.1"/>
    <property type="molecule type" value="Genomic_DNA"/>
</dbReference>
<dbReference type="PANTHER" id="PTHR24198">
    <property type="entry name" value="ANKYRIN REPEAT AND PROTEIN KINASE DOMAIN-CONTAINING PROTEIN"/>
    <property type="match status" value="1"/>
</dbReference>
<dbReference type="InterPro" id="IPR002110">
    <property type="entry name" value="Ankyrin_rpt"/>
</dbReference>
<dbReference type="Gene3D" id="1.20.920.10">
    <property type="entry name" value="Bromodomain-like"/>
    <property type="match status" value="1"/>
</dbReference>
<proteinExistence type="predicted"/>
<feature type="repeat" description="ANK" evidence="4">
    <location>
        <begin position="127"/>
        <end position="159"/>
    </location>
</feature>
<dbReference type="PROSITE" id="PS50088">
    <property type="entry name" value="ANK_REPEAT"/>
    <property type="match status" value="2"/>
</dbReference>
<evidence type="ECO:0000313" key="7">
    <source>
        <dbReference type="EMBL" id="CAI2371248.1"/>
    </source>
</evidence>
<dbReference type="PANTHER" id="PTHR24198:SF165">
    <property type="entry name" value="ANKYRIN REPEAT-CONTAINING PROTEIN-RELATED"/>
    <property type="match status" value="1"/>
</dbReference>
<gene>
    <name evidence="7" type="ORF">ECRASSUSDP1_LOCUS12568</name>
</gene>
<dbReference type="Gene3D" id="1.25.40.20">
    <property type="entry name" value="Ankyrin repeat-containing domain"/>
    <property type="match status" value="1"/>
</dbReference>
<evidence type="ECO:0000256" key="1">
    <source>
        <dbReference type="ARBA" id="ARBA00022737"/>
    </source>
</evidence>
<dbReference type="SUPFAM" id="SSF47370">
    <property type="entry name" value="Bromodomain"/>
    <property type="match status" value="1"/>
</dbReference>
<dbReference type="SMART" id="SM00297">
    <property type="entry name" value="BROMO"/>
    <property type="match status" value="1"/>
</dbReference>
<reference evidence="7" key="1">
    <citation type="submission" date="2023-07" db="EMBL/GenBank/DDBJ databases">
        <authorList>
            <consortium name="AG Swart"/>
            <person name="Singh M."/>
            <person name="Singh A."/>
            <person name="Seah K."/>
            <person name="Emmerich C."/>
        </authorList>
    </citation>
    <scope>NUCLEOTIDE SEQUENCE</scope>
    <source>
        <strain evidence="7">DP1</strain>
    </source>
</reference>
<evidence type="ECO:0000256" key="3">
    <source>
        <dbReference type="ARBA" id="ARBA00023117"/>
    </source>
</evidence>
<dbReference type="Pfam" id="PF12796">
    <property type="entry name" value="Ank_2"/>
    <property type="match status" value="1"/>
</dbReference>
<keyword evidence="8" id="KW-1185">Reference proteome</keyword>
<feature type="domain" description="Bromo" evidence="6">
    <location>
        <begin position="319"/>
        <end position="391"/>
    </location>
</feature>
<evidence type="ECO:0000256" key="2">
    <source>
        <dbReference type="ARBA" id="ARBA00023043"/>
    </source>
</evidence>
<evidence type="ECO:0000256" key="4">
    <source>
        <dbReference type="PROSITE-ProRule" id="PRU00023"/>
    </source>
</evidence>
<dbReference type="InterPro" id="IPR001487">
    <property type="entry name" value="Bromodomain"/>
</dbReference>
<dbReference type="SUPFAM" id="SSF48403">
    <property type="entry name" value="Ankyrin repeat"/>
    <property type="match status" value="1"/>
</dbReference>
<dbReference type="PROSITE" id="PS50014">
    <property type="entry name" value="BROMODOMAIN_2"/>
    <property type="match status" value="1"/>
</dbReference>
<dbReference type="InterPro" id="IPR036770">
    <property type="entry name" value="Ankyrin_rpt-contain_sf"/>
</dbReference>
<dbReference type="AlphaFoldDB" id="A0AAD1XG39"/>
<dbReference type="SMART" id="SM00248">
    <property type="entry name" value="ANK"/>
    <property type="match status" value="4"/>
</dbReference>
<dbReference type="Pfam" id="PF00439">
    <property type="entry name" value="Bromodomain"/>
    <property type="match status" value="1"/>
</dbReference>
<accession>A0AAD1XG39</accession>
<keyword evidence="1" id="KW-0677">Repeat</keyword>
<name>A0AAD1XG39_EUPCR</name>
<dbReference type="Proteomes" id="UP001295684">
    <property type="component" value="Unassembled WGS sequence"/>
</dbReference>
<dbReference type="PROSITE" id="PS00633">
    <property type="entry name" value="BROMODOMAIN_1"/>
    <property type="match status" value="1"/>
</dbReference>
<dbReference type="PRINTS" id="PR00503">
    <property type="entry name" value="BROMODOMAIN"/>
</dbReference>
<dbReference type="InterPro" id="IPR036427">
    <property type="entry name" value="Bromodomain-like_sf"/>
</dbReference>
<evidence type="ECO:0000256" key="5">
    <source>
        <dbReference type="PROSITE-ProRule" id="PRU00035"/>
    </source>
</evidence>
<sequence>MDAQPLDATDSEVALPDENQMKKICRFIKTLKMDELQEYLNENKIGLTNAVVKKNEQPLIFYCFEMNDEDSCFNALKSLVESFKLDPSVIDKIEQTILFYAAREGYDNVIDWLVNDHHLEVDKKDMYVQTPLYYACAKGRENTLLKLIDMGADCSSLDLENQTALFFAARNGHTEICNILLTNNCPVNQKDKKGKGAIEIACKFKRTKTVEFLKEKGADIPQTWVNSQPKAVQKNKAKRKPKSVFKVYRLCKITKGDEKLVTQEEFENDFAQKFPVLYKCLVNNKLEEFKKNIKIAPLPPSPVFSSWKKLAIRIVKNLKDSEGGWMFKDPVDIKKDLCPDYYQVIKKPMDLSTVLKKIKNNDYEQMQEYLDDLRLIFNNCILYNGDGSTYGIAANSMLTKLDCLMDKYGAKYYM</sequence>
<comment type="caution">
    <text evidence="7">The sequence shown here is derived from an EMBL/GenBank/DDBJ whole genome shotgun (WGS) entry which is preliminary data.</text>
</comment>
<keyword evidence="3 5" id="KW-0103">Bromodomain</keyword>
<dbReference type="InterPro" id="IPR018359">
    <property type="entry name" value="Bromodomain_CS"/>
</dbReference>
<keyword evidence="2 4" id="KW-0040">ANK repeat</keyword>
<evidence type="ECO:0000313" key="8">
    <source>
        <dbReference type="Proteomes" id="UP001295684"/>
    </source>
</evidence>
<evidence type="ECO:0000259" key="6">
    <source>
        <dbReference type="PROSITE" id="PS50014"/>
    </source>
</evidence>
<organism evidence="7 8">
    <name type="scientific">Euplotes crassus</name>
    <dbReference type="NCBI Taxonomy" id="5936"/>
    <lineage>
        <taxon>Eukaryota</taxon>
        <taxon>Sar</taxon>
        <taxon>Alveolata</taxon>
        <taxon>Ciliophora</taxon>
        <taxon>Intramacronucleata</taxon>
        <taxon>Spirotrichea</taxon>
        <taxon>Hypotrichia</taxon>
        <taxon>Euplotida</taxon>
        <taxon>Euplotidae</taxon>
        <taxon>Moneuplotes</taxon>
    </lineage>
</organism>
<dbReference type="PROSITE" id="PS50297">
    <property type="entry name" value="ANK_REP_REGION"/>
    <property type="match status" value="1"/>
</dbReference>
<feature type="repeat" description="ANK" evidence="4">
    <location>
        <begin position="160"/>
        <end position="192"/>
    </location>
</feature>